<evidence type="ECO:0000313" key="6">
    <source>
        <dbReference type="EMBL" id="OPX46940.1"/>
    </source>
</evidence>
<dbReference type="PROSITE" id="PS51464">
    <property type="entry name" value="SIS"/>
    <property type="match status" value="1"/>
</dbReference>
<evidence type="ECO:0000256" key="1">
    <source>
        <dbReference type="ARBA" id="ARBA00023015"/>
    </source>
</evidence>
<dbReference type="PANTHER" id="PTHR30514">
    <property type="entry name" value="GLUCOKINASE"/>
    <property type="match status" value="1"/>
</dbReference>
<feature type="domain" description="SIS" evidence="5">
    <location>
        <begin position="135"/>
        <end position="273"/>
    </location>
</feature>
<protein>
    <submittedName>
        <fullName evidence="6">HTH-type transcriptional regulator MurR</fullName>
    </submittedName>
</protein>
<proteinExistence type="predicted"/>
<dbReference type="InterPro" id="IPR035472">
    <property type="entry name" value="RpiR-like_SIS"/>
</dbReference>
<keyword evidence="2" id="KW-0238">DNA-binding</keyword>
<reference evidence="6 7" key="1">
    <citation type="submission" date="2016-02" db="EMBL/GenBank/DDBJ databases">
        <title>Genome sequence of Clostridium thermobutyricum DSM 4928.</title>
        <authorList>
            <person name="Poehlein A."/>
            <person name="Daniel R."/>
        </authorList>
    </citation>
    <scope>NUCLEOTIDE SEQUENCE [LARGE SCALE GENOMIC DNA]</scope>
    <source>
        <strain evidence="6 7">DSM 4928</strain>
    </source>
</reference>
<dbReference type="GO" id="GO:1901135">
    <property type="term" value="P:carbohydrate derivative metabolic process"/>
    <property type="evidence" value="ECO:0007669"/>
    <property type="project" value="InterPro"/>
</dbReference>
<feature type="domain" description="HTH rpiR-type" evidence="4">
    <location>
        <begin position="13"/>
        <end position="89"/>
    </location>
</feature>
<evidence type="ECO:0000259" key="4">
    <source>
        <dbReference type="PROSITE" id="PS51071"/>
    </source>
</evidence>
<dbReference type="GO" id="GO:0003700">
    <property type="term" value="F:DNA-binding transcription factor activity"/>
    <property type="evidence" value="ECO:0007669"/>
    <property type="project" value="InterPro"/>
</dbReference>
<keyword evidence="3" id="KW-0804">Transcription</keyword>
<dbReference type="CDD" id="cd05013">
    <property type="entry name" value="SIS_RpiR"/>
    <property type="match status" value="1"/>
</dbReference>
<dbReference type="InterPro" id="IPR000281">
    <property type="entry name" value="HTH_RpiR"/>
</dbReference>
<dbReference type="PROSITE" id="PS51071">
    <property type="entry name" value="HTH_RPIR"/>
    <property type="match status" value="1"/>
</dbReference>
<dbReference type="Pfam" id="PF01380">
    <property type="entry name" value="SIS"/>
    <property type="match status" value="1"/>
</dbReference>
<keyword evidence="1" id="KW-0805">Transcription regulation</keyword>
<dbReference type="Gene3D" id="3.40.50.10490">
    <property type="entry name" value="Glucose-6-phosphate isomerase like protein, domain 1"/>
    <property type="match status" value="1"/>
</dbReference>
<dbReference type="SUPFAM" id="SSF46689">
    <property type="entry name" value="Homeodomain-like"/>
    <property type="match status" value="1"/>
</dbReference>
<dbReference type="InterPro" id="IPR036388">
    <property type="entry name" value="WH-like_DNA-bd_sf"/>
</dbReference>
<sequence length="303" mass="33679">MNIIENIDKNDNKDLMRLIQVRFSKLSKGQKLIADYILNNYDKAAFMTAAKLGLAVGVSESTVVRFANELGFSGYPKLQKALQELIKNKLTTVQRLELSNDYISDADALKGVLKSDMENIRSTLEKINPEIFGEVIDEIFKAKNIYIIGLRSSTAVAEFLGFYLNIILQNVRTVSYGISDIFEQIINVKEGDLVIGIGFPRYASKTIDALDFSKSRGAKVVAITDSVISPLAVKSDLSLIAESNMASFVDSLVAPLSLVNALIIAVGMREKENISDIFVSLETIWQDYKIYQINNKTISDLEK</sequence>
<dbReference type="Gene3D" id="1.10.10.10">
    <property type="entry name" value="Winged helix-like DNA-binding domain superfamily/Winged helix DNA-binding domain"/>
    <property type="match status" value="1"/>
</dbReference>
<organism evidence="6 7">
    <name type="scientific">Clostridium thermobutyricum DSM 4928</name>
    <dbReference type="NCBI Taxonomy" id="1121339"/>
    <lineage>
        <taxon>Bacteria</taxon>
        <taxon>Bacillati</taxon>
        <taxon>Bacillota</taxon>
        <taxon>Clostridia</taxon>
        <taxon>Eubacteriales</taxon>
        <taxon>Clostridiaceae</taxon>
        <taxon>Clostridium</taxon>
    </lineage>
</organism>
<gene>
    <name evidence="6" type="primary">murR_1</name>
    <name evidence="6" type="ORF">CLTHE_23850</name>
</gene>
<name>A0A1V4SST0_9CLOT</name>
<dbReference type="GO" id="GO:0003677">
    <property type="term" value="F:DNA binding"/>
    <property type="evidence" value="ECO:0007669"/>
    <property type="project" value="UniProtKB-KW"/>
</dbReference>
<dbReference type="Proteomes" id="UP000191448">
    <property type="component" value="Unassembled WGS sequence"/>
</dbReference>
<dbReference type="InterPro" id="IPR047640">
    <property type="entry name" value="RpiR-like"/>
</dbReference>
<dbReference type="AlphaFoldDB" id="A0A1V4SST0"/>
<dbReference type="PANTHER" id="PTHR30514:SF18">
    <property type="entry name" value="RPIR-FAMILY TRANSCRIPTIONAL REGULATOR"/>
    <property type="match status" value="1"/>
</dbReference>
<evidence type="ECO:0000256" key="2">
    <source>
        <dbReference type="ARBA" id="ARBA00023125"/>
    </source>
</evidence>
<dbReference type="SUPFAM" id="SSF53697">
    <property type="entry name" value="SIS domain"/>
    <property type="match status" value="1"/>
</dbReference>
<evidence type="ECO:0000259" key="5">
    <source>
        <dbReference type="PROSITE" id="PS51464"/>
    </source>
</evidence>
<evidence type="ECO:0000256" key="3">
    <source>
        <dbReference type="ARBA" id="ARBA00023163"/>
    </source>
</evidence>
<dbReference type="Pfam" id="PF01418">
    <property type="entry name" value="HTH_6"/>
    <property type="match status" value="1"/>
</dbReference>
<dbReference type="RefSeq" id="WP_002597789.1">
    <property type="nucleotide sequence ID" value="NZ_LTAY01000060.1"/>
</dbReference>
<dbReference type="InterPro" id="IPR001347">
    <property type="entry name" value="SIS_dom"/>
</dbReference>
<comment type="caution">
    <text evidence="6">The sequence shown here is derived from an EMBL/GenBank/DDBJ whole genome shotgun (WGS) entry which is preliminary data.</text>
</comment>
<dbReference type="InterPro" id="IPR009057">
    <property type="entry name" value="Homeodomain-like_sf"/>
</dbReference>
<dbReference type="InterPro" id="IPR046348">
    <property type="entry name" value="SIS_dom_sf"/>
</dbReference>
<dbReference type="EMBL" id="LTAY01000060">
    <property type="protein sequence ID" value="OPX46940.1"/>
    <property type="molecule type" value="Genomic_DNA"/>
</dbReference>
<evidence type="ECO:0000313" key="7">
    <source>
        <dbReference type="Proteomes" id="UP000191448"/>
    </source>
</evidence>
<dbReference type="GO" id="GO:0097367">
    <property type="term" value="F:carbohydrate derivative binding"/>
    <property type="evidence" value="ECO:0007669"/>
    <property type="project" value="InterPro"/>
</dbReference>
<accession>A0A1V4SST0</accession>